<gene>
    <name evidence="1" type="ORF">B0T45_14425</name>
</gene>
<dbReference type="RefSeq" id="WP_043642328.1">
    <property type="nucleotide sequence ID" value="NZ_CP109905.1"/>
</dbReference>
<sequence>MLATVQAEDFMHLLGKHCIFRNPQHPDISLQVQAVKLRPQAQSPHQTARRTPFVVELAAEGATNLEDAVGQLELPATEHSDAIRLDLVWIGRVIPAGRDPALAYFQLPFN</sequence>
<organism evidence="1 2">
    <name type="scientific">Chromobacterium haemolyticum</name>
    <dbReference type="NCBI Taxonomy" id="394935"/>
    <lineage>
        <taxon>Bacteria</taxon>
        <taxon>Pseudomonadati</taxon>
        <taxon>Pseudomonadota</taxon>
        <taxon>Betaproteobacteria</taxon>
        <taxon>Neisseriales</taxon>
        <taxon>Chromobacteriaceae</taxon>
        <taxon>Chromobacterium</taxon>
    </lineage>
</organism>
<evidence type="ECO:0000313" key="2">
    <source>
        <dbReference type="Proteomes" id="UP000192721"/>
    </source>
</evidence>
<accession>A0A1W0CG72</accession>
<dbReference type="Proteomes" id="UP000192721">
    <property type="component" value="Unassembled WGS sequence"/>
</dbReference>
<proteinExistence type="predicted"/>
<name>A0A1W0CG72_9NEIS</name>
<dbReference type="EMBL" id="MUKV01000019">
    <property type="protein sequence ID" value="OQS37302.1"/>
    <property type="molecule type" value="Genomic_DNA"/>
</dbReference>
<comment type="caution">
    <text evidence="1">The sequence shown here is derived from an EMBL/GenBank/DDBJ whole genome shotgun (WGS) entry which is preliminary data.</text>
</comment>
<dbReference type="AlphaFoldDB" id="A0A1W0CG72"/>
<evidence type="ECO:0000313" key="1">
    <source>
        <dbReference type="EMBL" id="OQS37302.1"/>
    </source>
</evidence>
<reference evidence="1 2" key="1">
    <citation type="submission" date="2017-02" db="EMBL/GenBank/DDBJ databases">
        <title>Chromobacterium haemolyticum H5244.</title>
        <authorList>
            <person name="Gulvik C.A."/>
        </authorList>
    </citation>
    <scope>NUCLEOTIDE SEQUENCE [LARGE SCALE GENOMIC DNA]</scope>
    <source>
        <strain evidence="1 2">H5244</strain>
    </source>
</reference>
<protein>
    <submittedName>
        <fullName evidence="1">Uncharacterized protein</fullName>
    </submittedName>
</protein>